<proteinExistence type="predicted"/>
<reference evidence="1 2" key="1">
    <citation type="submission" date="2016-10" db="EMBL/GenBank/DDBJ databases">
        <authorList>
            <person name="de Groot N.N."/>
        </authorList>
    </citation>
    <scope>NUCLEOTIDE SEQUENCE [LARGE SCALE GENOMIC DNA]</scope>
    <source>
        <strain evidence="1 2">DSM 1283</strain>
    </source>
</reference>
<gene>
    <name evidence="1" type="ORF">SAMN04489757_12612</name>
</gene>
<dbReference type="STRING" id="1527.SAMN04489757_12612"/>
<name>A0A1I5H5Z7_9FIRM</name>
<protein>
    <recommendedName>
        <fullName evidence="3">DUF4003 domain-containing protein</fullName>
    </recommendedName>
</protein>
<dbReference type="AlphaFoldDB" id="A0A1I5H5Z7"/>
<dbReference type="EMBL" id="FOWD01000026">
    <property type="protein sequence ID" value="SFO43613.1"/>
    <property type="molecule type" value="Genomic_DNA"/>
</dbReference>
<evidence type="ECO:0008006" key="3">
    <source>
        <dbReference type="Google" id="ProtNLM"/>
    </source>
</evidence>
<dbReference type="InterPro" id="IPR025062">
    <property type="entry name" value="DUF4003"/>
</dbReference>
<organism evidence="1 2">
    <name type="scientific">Anaerocolumna aminovalerica</name>
    <dbReference type="NCBI Taxonomy" id="1527"/>
    <lineage>
        <taxon>Bacteria</taxon>
        <taxon>Bacillati</taxon>
        <taxon>Bacillota</taxon>
        <taxon>Clostridia</taxon>
        <taxon>Lachnospirales</taxon>
        <taxon>Lachnospiraceae</taxon>
        <taxon>Anaerocolumna</taxon>
    </lineage>
</organism>
<accession>A0A1I5H5Z7</accession>
<evidence type="ECO:0000313" key="2">
    <source>
        <dbReference type="Proteomes" id="UP000198806"/>
    </source>
</evidence>
<sequence>MLSNNLQYKCDLFEENYGILKKNFKWEYSMMLRLAAIICANAGIKADVEAIKKAKGIIKNNTGVFSSFKDISFFILSTLFSLEKNQEEMFLKTKNIYEEMRKTGFRASPYLTLAAFSVAKQKPEQDVGAVISRAKEFYDAMKREHRFLTAADDYGYAAMLAATDLNIASTINEMEMCYELLKKNFGVGNELQSLTHVLAMGEEPAQEKCDRVLEVFESLNNKDCKISKYHNLANLGILVLVSEDVEKLTDEIAEVNKYLLGKKGFGRWSISKQDRTLFSSVLVVEEYLKESKKDSLTMTLANGITNLIIAQQTAMIIAVSSASAAAAASSYGD</sequence>
<dbReference type="Pfam" id="PF13170">
    <property type="entry name" value="DUF4003"/>
    <property type="match status" value="1"/>
</dbReference>
<dbReference type="RefSeq" id="WP_170848021.1">
    <property type="nucleotide sequence ID" value="NZ_BAABFM010000078.1"/>
</dbReference>
<evidence type="ECO:0000313" key="1">
    <source>
        <dbReference type="EMBL" id="SFO43613.1"/>
    </source>
</evidence>
<keyword evidence="2" id="KW-1185">Reference proteome</keyword>
<dbReference type="Proteomes" id="UP000198806">
    <property type="component" value="Unassembled WGS sequence"/>
</dbReference>